<dbReference type="EMBL" id="HBUF01231733">
    <property type="protein sequence ID" value="CAG6673664.1"/>
    <property type="molecule type" value="Transcribed_RNA"/>
</dbReference>
<name>A0A8D8WV39_9HEMI</name>
<accession>A0A8D8WV39</accession>
<reference evidence="1" key="1">
    <citation type="submission" date="2021-05" db="EMBL/GenBank/DDBJ databases">
        <authorList>
            <person name="Alioto T."/>
            <person name="Alioto T."/>
            <person name="Gomez Garrido J."/>
        </authorList>
    </citation>
    <scope>NUCLEOTIDE SEQUENCE</scope>
</reference>
<evidence type="ECO:0000313" key="1">
    <source>
        <dbReference type="EMBL" id="CAG6673663.1"/>
    </source>
</evidence>
<protein>
    <submittedName>
        <fullName evidence="1">Uncharacterized protein</fullName>
    </submittedName>
</protein>
<sequence>MIYLSSPHNIQIYFSLILQPHDYCIICIVKILYFPINIITRITTPTISIRYFYFLCPVNKESNAIDLKFDLYPYFQISSLNRASGYQKIWCEHHTTFLILLYRLCVH</sequence>
<dbReference type="AlphaFoldDB" id="A0A8D8WV39"/>
<proteinExistence type="predicted"/>
<dbReference type="EMBL" id="HBUF01231732">
    <property type="protein sequence ID" value="CAG6673663.1"/>
    <property type="molecule type" value="Transcribed_RNA"/>
</dbReference>
<organism evidence="1">
    <name type="scientific">Cacopsylla melanoneura</name>
    <dbReference type="NCBI Taxonomy" id="428564"/>
    <lineage>
        <taxon>Eukaryota</taxon>
        <taxon>Metazoa</taxon>
        <taxon>Ecdysozoa</taxon>
        <taxon>Arthropoda</taxon>
        <taxon>Hexapoda</taxon>
        <taxon>Insecta</taxon>
        <taxon>Pterygota</taxon>
        <taxon>Neoptera</taxon>
        <taxon>Paraneoptera</taxon>
        <taxon>Hemiptera</taxon>
        <taxon>Sternorrhyncha</taxon>
        <taxon>Psylloidea</taxon>
        <taxon>Psyllidae</taxon>
        <taxon>Psyllinae</taxon>
        <taxon>Cacopsylla</taxon>
    </lineage>
</organism>